<evidence type="ECO:0000256" key="5">
    <source>
        <dbReference type="ARBA" id="ARBA00023136"/>
    </source>
</evidence>
<sequence length="152" mass="16497">MTPRALFRSVAIAEAGTWILLLVGMYLKYVTETTEVLVSIAGPIHGFVFLTYLVSTSFVWVNQRWSAGTGLLGLLAGVVPLATVPFDWWLERKRKLDGGWRLAPGKDRPTGAVENLQAWVLRNPLTAALVAIVGVSVVFAALLIIGPPVRVS</sequence>
<dbReference type="PANTHER" id="PTHR40077">
    <property type="entry name" value="MEMBRANE PROTEIN-RELATED"/>
    <property type="match status" value="1"/>
</dbReference>
<dbReference type="NCBIfam" id="TIGR03954">
    <property type="entry name" value="integ_memb_HG"/>
    <property type="match status" value="1"/>
</dbReference>
<feature type="transmembrane region" description="Helical" evidence="6">
    <location>
        <begin position="125"/>
        <end position="146"/>
    </location>
</feature>
<feature type="transmembrane region" description="Helical" evidence="6">
    <location>
        <begin position="6"/>
        <end position="27"/>
    </location>
</feature>
<gene>
    <name evidence="8" type="ORF">BJ994_000495</name>
</gene>
<dbReference type="Pfam" id="PF12823">
    <property type="entry name" value="DUF3817"/>
    <property type="match status" value="1"/>
</dbReference>
<comment type="caution">
    <text evidence="8">The sequence shown here is derived from an EMBL/GenBank/DDBJ whole genome shotgun (WGS) entry which is preliminary data.</text>
</comment>
<reference evidence="8 9" key="1">
    <citation type="submission" date="2020-03" db="EMBL/GenBank/DDBJ databases">
        <title>Sequencing the genomes of 1000 actinobacteria strains.</title>
        <authorList>
            <person name="Klenk H.-P."/>
        </authorList>
    </citation>
    <scope>NUCLEOTIDE SEQUENCE [LARGE SCALE GENOMIC DNA]</scope>
    <source>
        <strain evidence="8 9">DSM 16403</strain>
    </source>
</reference>
<keyword evidence="2" id="KW-1003">Cell membrane</keyword>
<feature type="transmembrane region" description="Helical" evidence="6">
    <location>
        <begin position="67"/>
        <end position="90"/>
    </location>
</feature>
<evidence type="ECO:0000256" key="1">
    <source>
        <dbReference type="ARBA" id="ARBA00004651"/>
    </source>
</evidence>
<dbReference type="RefSeq" id="WP_167991128.1">
    <property type="nucleotide sequence ID" value="NZ_JAATJL010000001.1"/>
</dbReference>
<evidence type="ECO:0000256" key="4">
    <source>
        <dbReference type="ARBA" id="ARBA00022989"/>
    </source>
</evidence>
<feature type="transmembrane region" description="Helical" evidence="6">
    <location>
        <begin position="36"/>
        <end position="61"/>
    </location>
</feature>
<dbReference type="AlphaFoldDB" id="A0A846RJU5"/>
<dbReference type="EMBL" id="JAATJL010000001">
    <property type="protein sequence ID" value="NJC21419.1"/>
    <property type="molecule type" value="Genomic_DNA"/>
</dbReference>
<evidence type="ECO:0000259" key="7">
    <source>
        <dbReference type="Pfam" id="PF12823"/>
    </source>
</evidence>
<evidence type="ECO:0000256" key="3">
    <source>
        <dbReference type="ARBA" id="ARBA00022692"/>
    </source>
</evidence>
<evidence type="ECO:0000256" key="6">
    <source>
        <dbReference type="SAM" id="Phobius"/>
    </source>
</evidence>
<dbReference type="Proteomes" id="UP000547458">
    <property type="component" value="Unassembled WGS sequence"/>
</dbReference>
<organism evidence="8 9">
    <name type="scientific">Arthrobacter pigmenti</name>
    <dbReference type="NCBI Taxonomy" id="271432"/>
    <lineage>
        <taxon>Bacteria</taxon>
        <taxon>Bacillati</taxon>
        <taxon>Actinomycetota</taxon>
        <taxon>Actinomycetes</taxon>
        <taxon>Micrococcales</taxon>
        <taxon>Micrococcaceae</taxon>
        <taxon>Arthrobacter</taxon>
    </lineage>
</organism>
<protein>
    <submittedName>
        <fullName evidence="8">Integral membrane protein</fullName>
    </submittedName>
</protein>
<keyword evidence="3 6" id="KW-0812">Transmembrane</keyword>
<keyword evidence="5 6" id="KW-0472">Membrane</keyword>
<name>A0A846RJU5_9MICC</name>
<proteinExistence type="predicted"/>
<evidence type="ECO:0000313" key="8">
    <source>
        <dbReference type="EMBL" id="NJC21419.1"/>
    </source>
</evidence>
<dbReference type="GO" id="GO:0005886">
    <property type="term" value="C:plasma membrane"/>
    <property type="evidence" value="ECO:0007669"/>
    <property type="project" value="UniProtKB-SubCell"/>
</dbReference>
<dbReference type="PANTHER" id="PTHR40077:SF1">
    <property type="entry name" value="MEMBRANE PROTEIN"/>
    <property type="match status" value="1"/>
</dbReference>
<comment type="subcellular location">
    <subcellularLocation>
        <location evidence="1">Cell membrane</location>
        <topology evidence="1">Multi-pass membrane protein</topology>
    </subcellularLocation>
</comment>
<keyword evidence="9" id="KW-1185">Reference proteome</keyword>
<evidence type="ECO:0000256" key="2">
    <source>
        <dbReference type="ARBA" id="ARBA00022475"/>
    </source>
</evidence>
<accession>A0A846RJU5</accession>
<feature type="domain" description="DUF3817" evidence="7">
    <location>
        <begin position="6"/>
        <end position="92"/>
    </location>
</feature>
<keyword evidence="4 6" id="KW-1133">Transmembrane helix</keyword>
<dbReference type="InterPro" id="IPR023845">
    <property type="entry name" value="DUF3817_TM"/>
</dbReference>
<evidence type="ECO:0000313" key="9">
    <source>
        <dbReference type="Proteomes" id="UP000547458"/>
    </source>
</evidence>